<keyword evidence="3 5" id="KW-0269">Exonuclease</keyword>
<protein>
    <submittedName>
        <fullName evidence="5">Exonuclease domain-containing protein</fullName>
    </submittedName>
</protein>
<comment type="caution">
    <text evidence="5">The sequence shown here is derived from an EMBL/GenBank/DDBJ whole genome shotgun (WGS) entry which is preliminary data.</text>
</comment>
<dbReference type="InterPro" id="IPR013520">
    <property type="entry name" value="Ribonucl_H"/>
</dbReference>
<accession>A0ABW2U7F1</accession>
<keyword evidence="1" id="KW-0540">Nuclease</keyword>
<evidence type="ECO:0000313" key="5">
    <source>
        <dbReference type="EMBL" id="MFC7669024.1"/>
    </source>
</evidence>
<dbReference type="Gene3D" id="3.30.420.10">
    <property type="entry name" value="Ribonuclease H-like superfamily/Ribonuclease H"/>
    <property type="match status" value="1"/>
</dbReference>
<dbReference type="Gene3D" id="3.40.50.300">
    <property type="entry name" value="P-loop containing nucleotide triphosphate hydrolases"/>
    <property type="match status" value="1"/>
</dbReference>
<gene>
    <name evidence="5" type="ORF">ACFQT0_17945</name>
</gene>
<evidence type="ECO:0000256" key="3">
    <source>
        <dbReference type="ARBA" id="ARBA00022839"/>
    </source>
</evidence>
<dbReference type="InterPro" id="IPR036397">
    <property type="entry name" value="RNaseH_sf"/>
</dbReference>
<dbReference type="InterPro" id="IPR027417">
    <property type="entry name" value="P-loop_NTPase"/>
</dbReference>
<dbReference type="GO" id="GO:0004527">
    <property type="term" value="F:exonuclease activity"/>
    <property type="evidence" value="ECO:0007669"/>
    <property type="project" value="UniProtKB-KW"/>
</dbReference>
<feature type="domain" description="Exonuclease" evidence="4">
    <location>
        <begin position="1"/>
        <end position="187"/>
    </location>
</feature>
<dbReference type="InterPro" id="IPR010285">
    <property type="entry name" value="DNA_helicase_pif1-like_DEAD"/>
</dbReference>
<dbReference type="EMBL" id="JBHTEK010000001">
    <property type="protein sequence ID" value="MFC7669024.1"/>
    <property type="molecule type" value="Genomic_DNA"/>
</dbReference>
<dbReference type="SUPFAM" id="SSF52540">
    <property type="entry name" value="P-loop containing nucleoside triphosphate hydrolases"/>
    <property type="match status" value="1"/>
</dbReference>
<evidence type="ECO:0000256" key="2">
    <source>
        <dbReference type="ARBA" id="ARBA00022801"/>
    </source>
</evidence>
<evidence type="ECO:0000313" key="6">
    <source>
        <dbReference type="Proteomes" id="UP001596513"/>
    </source>
</evidence>
<dbReference type="Pfam" id="PF00929">
    <property type="entry name" value="RNase_T"/>
    <property type="match status" value="1"/>
</dbReference>
<dbReference type="PANTHER" id="PTHR30231">
    <property type="entry name" value="DNA POLYMERASE III SUBUNIT EPSILON"/>
    <property type="match status" value="1"/>
</dbReference>
<keyword evidence="2" id="KW-0378">Hydrolase</keyword>
<dbReference type="InterPro" id="IPR012337">
    <property type="entry name" value="RNaseH-like_sf"/>
</dbReference>
<evidence type="ECO:0000259" key="4">
    <source>
        <dbReference type="SMART" id="SM00479"/>
    </source>
</evidence>
<dbReference type="CDD" id="cd06127">
    <property type="entry name" value="DEDDh"/>
    <property type="match status" value="1"/>
</dbReference>
<organism evidence="5 6">
    <name type="scientific">Hymenobacter humi</name>
    <dbReference type="NCBI Taxonomy" id="1411620"/>
    <lineage>
        <taxon>Bacteria</taxon>
        <taxon>Pseudomonadati</taxon>
        <taxon>Bacteroidota</taxon>
        <taxon>Cytophagia</taxon>
        <taxon>Cytophagales</taxon>
        <taxon>Hymenobacteraceae</taxon>
        <taxon>Hymenobacter</taxon>
    </lineage>
</organism>
<dbReference type="SUPFAM" id="SSF53098">
    <property type="entry name" value="Ribonuclease H-like"/>
    <property type="match status" value="1"/>
</dbReference>
<reference evidence="6" key="1">
    <citation type="journal article" date="2019" name="Int. J. Syst. Evol. Microbiol.">
        <title>The Global Catalogue of Microorganisms (GCM) 10K type strain sequencing project: providing services to taxonomists for standard genome sequencing and annotation.</title>
        <authorList>
            <consortium name="The Broad Institute Genomics Platform"/>
            <consortium name="The Broad Institute Genome Sequencing Center for Infectious Disease"/>
            <person name="Wu L."/>
            <person name="Ma J."/>
        </authorList>
    </citation>
    <scope>NUCLEOTIDE SEQUENCE [LARGE SCALE GENOMIC DNA]</scope>
    <source>
        <strain evidence="6">JCM 19635</strain>
    </source>
</reference>
<evidence type="ECO:0000256" key="1">
    <source>
        <dbReference type="ARBA" id="ARBA00022722"/>
    </source>
</evidence>
<dbReference type="Pfam" id="PF05970">
    <property type="entry name" value="PIF1"/>
    <property type="match status" value="1"/>
</dbReference>
<dbReference type="PANTHER" id="PTHR30231:SF4">
    <property type="entry name" value="PROTEIN NEN2"/>
    <property type="match status" value="1"/>
</dbReference>
<sequence length="290" mass="30998">MYLIFDTETTGLPANFNAPFTDSANWPRLVELAWGVFGEDGKQQSEGQLLVRPQGFDIPTEATRVHGITTEQATAQGVSLSEALGQLVAATGGCQYVVAHNLEYDLAIVGAELHRLARPSFAEGLNQVCTMRTGTGIGKGPGRSKPPKLHELHEALFDETPIGAHRPGADVAACARCLFALLERGVPLKAPNGPVQPVSQRPKPTMPKLDLDNREFQLALNLIENTTRSVFLTGKAGTGKSTFLRHIVAHTRKKAIVVAPTGVAALNAGALRYIVCFACLLVLCSPRTTG</sequence>
<dbReference type="RefSeq" id="WP_380204537.1">
    <property type="nucleotide sequence ID" value="NZ_JBHTEK010000001.1"/>
</dbReference>
<dbReference type="SMART" id="SM00479">
    <property type="entry name" value="EXOIII"/>
    <property type="match status" value="1"/>
</dbReference>
<keyword evidence="6" id="KW-1185">Reference proteome</keyword>
<proteinExistence type="predicted"/>
<dbReference type="Proteomes" id="UP001596513">
    <property type="component" value="Unassembled WGS sequence"/>
</dbReference>
<name>A0ABW2U7F1_9BACT</name>